<reference evidence="1" key="1">
    <citation type="journal article" date="2021" name="PeerJ">
        <title>Extensive microbial diversity within the chicken gut microbiome revealed by metagenomics and culture.</title>
        <authorList>
            <person name="Gilroy R."/>
            <person name="Ravi A."/>
            <person name="Getino M."/>
            <person name="Pursley I."/>
            <person name="Horton D.L."/>
            <person name="Alikhan N.F."/>
            <person name="Baker D."/>
            <person name="Gharbi K."/>
            <person name="Hall N."/>
            <person name="Watson M."/>
            <person name="Adriaenssens E.M."/>
            <person name="Foster-Nyarko E."/>
            <person name="Jarju S."/>
            <person name="Secka A."/>
            <person name="Antonio M."/>
            <person name="Oren A."/>
            <person name="Chaudhuri R.R."/>
            <person name="La Ragione R."/>
            <person name="Hildebrand F."/>
            <person name="Pallen M.J."/>
        </authorList>
    </citation>
    <scope>NUCLEOTIDE SEQUENCE</scope>
    <source>
        <strain evidence="1">G4-2901</strain>
    </source>
</reference>
<comment type="caution">
    <text evidence="1">The sequence shown here is derived from an EMBL/GenBank/DDBJ whole genome shotgun (WGS) entry which is preliminary data.</text>
</comment>
<protein>
    <submittedName>
        <fullName evidence="1">Uncharacterized protein</fullName>
    </submittedName>
</protein>
<accession>A0A948TBZ0</accession>
<dbReference type="EMBL" id="JAHLFW010000064">
    <property type="protein sequence ID" value="MBU3838119.1"/>
    <property type="molecule type" value="Genomic_DNA"/>
</dbReference>
<evidence type="ECO:0000313" key="1">
    <source>
        <dbReference type="EMBL" id="MBU3838119.1"/>
    </source>
</evidence>
<dbReference type="AlphaFoldDB" id="A0A948TBZ0"/>
<organism evidence="1 2">
    <name type="scientific">Candidatus Phocaeicola faecigallinarum</name>
    <dbReference type="NCBI Taxonomy" id="2838732"/>
    <lineage>
        <taxon>Bacteria</taxon>
        <taxon>Pseudomonadati</taxon>
        <taxon>Bacteroidota</taxon>
        <taxon>Bacteroidia</taxon>
        <taxon>Bacteroidales</taxon>
        <taxon>Bacteroidaceae</taxon>
        <taxon>Phocaeicola</taxon>
    </lineage>
</organism>
<proteinExistence type="predicted"/>
<sequence>MIRFDKLKIITNIKYISNINDKAFATQTINGNLQYYKYCIKKPYCLCIIANYQLYELSIEFTGKILKDEYVNLINQTNIRKCFEEINKLGICTLSINDILQDSEVSKCDITKDVDYDDLNNITDYIKQHLVNYRKWIIKEKHNGIVLENSADTPRHRKRLTIYNKEQELKLVGNKDFLNLLSNQNALLNYFKSKIRFEFNINTKTQIRTFLKISTNSLNDVLTSTTNPLATIINEAIKETEATLCIKNVQNYLRYLLLKDCSFNLAEVEAKIRALSSTNTVISRRIRPYKQLLNNLSDPTFSLSKLQKLVSLV</sequence>
<name>A0A948TBZ0_9BACT</name>
<dbReference type="Proteomes" id="UP000783796">
    <property type="component" value="Unassembled WGS sequence"/>
</dbReference>
<reference evidence="1" key="2">
    <citation type="submission" date="2021-04" db="EMBL/GenBank/DDBJ databases">
        <authorList>
            <person name="Gilroy R."/>
        </authorList>
    </citation>
    <scope>NUCLEOTIDE SEQUENCE</scope>
    <source>
        <strain evidence="1">G4-2901</strain>
    </source>
</reference>
<gene>
    <name evidence="1" type="ORF">H9777_07365</name>
</gene>
<evidence type="ECO:0000313" key="2">
    <source>
        <dbReference type="Proteomes" id="UP000783796"/>
    </source>
</evidence>